<gene>
    <name evidence="3" type="ORF">COY11_00345</name>
</gene>
<proteinExistence type="predicted"/>
<reference evidence="4" key="1">
    <citation type="submission" date="2017-09" db="EMBL/GenBank/DDBJ databases">
        <title>Depth-based differentiation of microbial function through sediment-hosted aquifers and enrichment of novel symbionts in the deep terrestrial subsurface.</title>
        <authorList>
            <person name="Probst A.J."/>
            <person name="Ladd B."/>
            <person name="Jarett J.K."/>
            <person name="Geller-Mcgrath D.E."/>
            <person name="Sieber C.M.K."/>
            <person name="Emerson J.B."/>
            <person name="Anantharaman K."/>
            <person name="Thomas B.C."/>
            <person name="Malmstrom R."/>
            <person name="Stieglmeier M."/>
            <person name="Klingl A."/>
            <person name="Woyke T."/>
            <person name="Ryan C.M."/>
            <person name="Banfield J.F."/>
        </authorList>
    </citation>
    <scope>NUCLEOTIDE SEQUENCE [LARGE SCALE GENOMIC DNA]</scope>
</reference>
<comment type="caution">
    <text evidence="3">The sequence shown here is derived from an EMBL/GenBank/DDBJ whole genome shotgun (WGS) entry which is preliminary data.</text>
</comment>
<keyword evidence="2" id="KW-1133">Transmembrane helix</keyword>
<feature type="transmembrane region" description="Helical" evidence="2">
    <location>
        <begin position="82"/>
        <end position="105"/>
    </location>
</feature>
<evidence type="ECO:0000313" key="4">
    <source>
        <dbReference type="Proteomes" id="UP000229805"/>
    </source>
</evidence>
<keyword evidence="2" id="KW-0472">Membrane</keyword>
<sequence>ERKRAHLQEKLMQEKGERELAERKLAEEMERQEQLKKQLQETTAVSPPPGPQPAQYQMAPSHEEDTVFFLKKRGLNFPSAKTVELIGAIFFIVLISSGLVYWLGWKRLHPSTPSVEQPSTQSGQVLPAALFSVNETLSVSLQIGQKKMLFQELEKISERNQAPGTFARILVKFVSEDGTQNYASLGDLIDSLQTAFPSEILNSLDKNNYMLFLYAQRNLPSSPFAISLGKNKLGLIVTMAKKENMAQKFLSWEKTMPQDLDALFLGKKISFPTQYQFSDIPYREMLIRTFDMPDQFSSLNYTFSDNKIIITTSLETTETLIDKLTPQR</sequence>
<evidence type="ECO:0000256" key="1">
    <source>
        <dbReference type="SAM" id="MobiDB-lite"/>
    </source>
</evidence>
<name>A0A2M7ULG5_9BACT</name>
<feature type="non-terminal residue" evidence="3">
    <location>
        <position position="1"/>
    </location>
</feature>
<keyword evidence="2" id="KW-0812">Transmembrane</keyword>
<accession>A0A2M7ULG5</accession>
<evidence type="ECO:0000313" key="3">
    <source>
        <dbReference type="EMBL" id="PIZ72343.1"/>
    </source>
</evidence>
<evidence type="ECO:0000256" key="2">
    <source>
        <dbReference type="SAM" id="Phobius"/>
    </source>
</evidence>
<dbReference type="Proteomes" id="UP000229805">
    <property type="component" value="Unassembled WGS sequence"/>
</dbReference>
<feature type="region of interest" description="Disordered" evidence="1">
    <location>
        <begin position="1"/>
        <end position="57"/>
    </location>
</feature>
<organism evidence="3 4">
    <name type="scientific">Candidatus Portnoybacteria bacterium CG_4_10_14_0_2_um_filter_44_20</name>
    <dbReference type="NCBI Taxonomy" id="1974799"/>
    <lineage>
        <taxon>Bacteria</taxon>
        <taxon>Candidatus Portnoyibacteriota</taxon>
    </lineage>
</organism>
<dbReference type="EMBL" id="PFOG01000016">
    <property type="protein sequence ID" value="PIZ72343.1"/>
    <property type="molecule type" value="Genomic_DNA"/>
</dbReference>
<dbReference type="AlphaFoldDB" id="A0A2M7ULG5"/>
<feature type="compositionally biased region" description="Basic and acidic residues" evidence="1">
    <location>
        <begin position="1"/>
        <end position="39"/>
    </location>
</feature>
<protein>
    <submittedName>
        <fullName evidence="3">Uncharacterized protein</fullName>
    </submittedName>
</protein>